<dbReference type="Gene3D" id="3.30.420.10">
    <property type="entry name" value="Ribonuclease H-like superfamily/Ribonuclease H"/>
    <property type="match status" value="1"/>
</dbReference>
<feature type="region of interest" description="Disordered" evidence="2">
    <location>
        <begin position="642"/>
        <end position="684"/>
    </location>
</feature>
<dbReference type="InterPro" id="IPR001584">
    <property type="entry name" value="Integrase_cat-core"/>
</dbReference>
<dbReference type="SUPFAM" id="SSF56672">
    <property type="entry name" value="DNA/RNA polymerases"/>
    <property type="match status" value="1"/>
</dbReference>
<dbReference type="InterPro" id="IPR043128">
    <property type="entry name" value="Rev_trsase/Diguanyl_cyclase"/>
</dbReference>
<dbReference type="Pfam" id="PF17919">
    <property type="entry name" value="RT_RNaseH_2"/>
    <property type="match status" value="1"/>
</dbReference>
<dbReference type="PANTHER" id="PTHR35046:SF9">
    <property type="entry name" value="RNA-DIRECTED DNA POLYMERASE"/>
    <property type="match status" value="1"/>
</dbReference>
<dbReference type="CDD" id="cd00303">
    <property type="entry name" value="retropepsin_like"/>
    <property type="match status" value="1"/>
</dbReference>
<sequence length="1620" mass="183998">MAPGSRGAGAVFVCFSGEDSGQTGDAFGEPRVPRRSRSRYLSNAPGLADQLVASRKDSAREGGFPDVGFRRSWYRRKACAAYFCKVLDSWESELGLVRYGPANRGHRGVFGPLEDIFPIGIPARPGKFLAIREFHVVHECVFFPTCPGLRINLLRVRKTLRASVATSVGKFRNFQHSLISSACFHVQALHRGELGFARYDLANGGRWNVPYAKGFDHNSLVSRPFLARKVPNRSSHHVLQNGRRSGQFDSAFGLVNGLVKPWSNLVNLGQTWSNLVKALQILGKAGLVRAVSFCVSDTRENPGGKNEVMTITPPFNSRPASTWYQSKTPIPTPAVTPTKPENKDSQPNPMTKINFIYLPHEICAAAAAAEVAAKLITPSNIPTQTKPIAKPTIPLHPRLPPICQSQARGPPAPLTTPSHHRPRSHDSSTILAPPPGRAGGLGLLPRAAAPSPSRAHLCMRLRSGRVVLDLTFLSTLEPHSSSEPHPSMEQNMEIIMKALQDLRQDNLELRQDNLRTNARLDDLTTSIIRWHKAPHMEDTEEGHDAIPNRPPRQGHPYRGQDHFHRDQDEGMRGVKVEAPTFDGCLDSWVFTDWLRQMEHFFEWYNWAENKKVRFAKIKLIDQAYDLAKNCELAAKTPFMRRSDFRGTTNNLHPSSNRPPRTGPTPTPVGKDVKGKEVTHDPSKPNIRTQCFKSQGFGYVAAQCPNRTLFITEDECEDDLEEEVYEPKCLEDLDDYEGDTKCLGRIRVISPHGNLLEDATDVPRLIVVRCALTLPKESEDWRRSNIFHTYVKCGSMNCKVIINSGSCINAVSSSLVTRLGVKLISHPNPYKVSWVDTSSIDIKERCLLPIQFMSYKDEIWCDVIPIDVRHVIFGRPWLYDLDVTIYGRTNLCSFTFKGKKFKLNPLQPRHIIERKKREESKGKGLHIISPKVTERLVTKGATMFALMARQIEPIVHEDPPEDAQPILKEFCDIFPDELPDELPLMRDIQHSIDFTPGAALPNLPHYRMNPTEHGELSRAINKITVKYRFLIPQLDDMLDMMVGATIFSKIDLKSGYHQIRIRPGDEWKTTFKTKDGLYEWLVMPFGLSNALSTFMRVMTQVLRPFMGKFVVVYFDDIFIYSKSKYQHLTHLEQVCTALRKESLYANLKKCSFFTDKVIFLGFMVSSEGVSTDPQKIKAIVDWPEPKNIHEVRSFHGLATFYRRFIHGFSTIKAPIIDHMKQGEFKWSKAATRAFEEVKKKMTEAPVMRLPDFTKLFEVECDASGVGIGGVLNQERHPIAYFSEKLNDAKLKYSTYDKEFYAVCEISSCGNCMRVDLPDILVEIRPLRSWPNTVSRMSVFTPPLPVPDRPWQDVSMDFVLGLPRTLKKHDSIFVMVDRFSKMAHFIPCSKTSDASKIAQLYFDEIVKLYGLPKTIVSDRDVKFMSYFWKTLWHLVGTKLKFSAAYHPQTDGQTEVVNRSLGNLLRTIGMSPFEVVHGYKARKPLDLLPMSPQVRMSESAEAFARHVHDLHKDISNHINSSNTRYKVQADSRRRHLEFAVGDYVMIRIRPERFPSGNQSDCTWIAREDLQQLDPDLLEYYQSRIDALPSTSYRPPTTRVYRRRKKHLVPPVTLWLDDDDSFAV</sequence>
<evidence type="ECO:0000259" key="3">
    <source>
        <dbReference type="PROSITE" id="PS50994"/>
    </source>
</evidence>
<dbReference type="EMBL" id="OIVN01002908">
    <property type="protein sequence ID" value="SPD07408.1"/>
    <property type="molecule type" value="Genomic_DNA"/>
</dbReference>
<dbReference type="InterPro" id="IPR041577">
    <property type="entry name" value="RT_RNaseH_2"/>
</dbReference>
<dbReference type="InterPro" id="IPR000477">
    <property type="entry name" value="RT_dom"/>
</dbReference>
<feature type="compositionally biased region" description="Polar residues" evidence="2">
    <location>
        <begin position="645"/>
        <end position="655"/>
    </location>
</feature>
<feature type="domain" description="Integrase catalytic" evidence="3">
    <location>
        <begin position="1344"/>
        <end position="1463"/>
    </location>
</feature>
<feature type="region of interest" description="Disordered" evidence="2">
    <location>
        <begin position="401"/>
        <end position="449"/>
    </location>
</feature>
<protein>
    <recommendedName>
        <fullName evidence="3">Integrase catalytic domain-containing protein</fullName>
    </recommendedName>
</protein>
<dbReference type="PANTHER" id="PTHR35046">
    <property type="entry name" value="ZINC KNUCKLE (CCHC-TYPE) FAMILY PROTEIN"/>
    <property type="match status" value="1"/>
</dbReference>
<name>A0A2N9H6E2_FAGSY</name>
<dbReference type="Gene3D" id="2.40.70.10">
    <property type="entry name" value="Acid Proteases"/>
    <property type="match status" value="1"/>
</dbReference>
<dbReference type="Gene3D" id="3.10.10.10">
    <property type="entry name" value="HIV Type 1 Reverse Transcriptase, subunit A, domain 1"/>
    <property type="match status" value="1"/>
</dbReference>
<organism evidence="4">
    <name type="scientific">Fagus sylvatica</name>
    <name type="common">Beechnut</name>
    <dbReference type="NCBI Taxonomy" id="28930"/>
    <lineage>
        <taxon>Eukaryota</taxon>
        <taxon>Viridiplantae</taxon>
        <taxon>Streptophyta</taxon>
        <taxon>Embryophyta</taxon>
        <taxon>Tracheophyta</taxon>
        <taxon>Spermatophyta</taxon>
        <taxon>Magnoliopsida</taxon>
        <taxon>eudicotyledons</taxon>
        <taxon>Gunneridae</taxon>
        <taxon>Pentapetalae</taxon>
        <taxon>rosids</taxon>
        <taxon>fabids</taxon>
        <taxon>Fagales</taxon>
        <taxon>Fagaceae</taxon>
        <taxon>Fagus</taxon>
    </lineage>
</organism>
<feature type="compositionally biased region" description="Basic and acidic residues" evidence="2">
    <location>
        <begin position="670"/>
        <end position="682"/>
    </location>
</feature>
<dbReference type="Gene3D" id="3.30.70.270">
    <property type="match status" value="2"/>
</dbReference>
<dbReference type="Pfam" id="PF00078">
    <property type="entry name" value="RVT_1"/>
    <property type="match status" value="1"/>
</dbReference>
<dbReference type="InterPro" id="IPR021109">
    <property type="entry name" value="Peptidase_aspartic_dom_sf"/>
</dbReference>
<accession>A0A2N9H6E2</accession>
<dbReference type="InterPro" id="IPR036397">
    <property type="entry name" value="RNaseH_sf"/>
</dbReference>
<dbReference type="GO" id="GO:0015074">
    <property type="term" value="P:DNA integration"/>
    <property type="evidence" value="ECO:0007669"/>
    <property type="project" value="InterPro"/>
</dbReference>
<dbReference type="SUPFAM" id="SSF53098">
    <property type="entry name" value="Ribonuclease H-like"/>
    <property type="match status" value="1"/>
</dbReference>
<evidence type="ECO:0000313" key="4">
    <source>
        <dbReference type="EMBL" id="SPD07408.1"/>
    </source>
</evidence>
<keyword evidence="1" id="KW-0175">Coiled coil</keyword>
<reference evidence="4" key="1">
    <citation type="submission" date="2018-02" db="EMBL/GenBank/DDBJ databases">
        <authorList>
            <person name="Cohen D.B."/>
            <person name="Kent A.D."/>
        </authorList>
    </citation>
    <scope>NUCLEOTIDE SEQUENCE</scope>
</reference>
<dbReference type="GO" id="GO:0003676">
    <property type="term" value="F:nucleic acid binding"/>
    <property type="evidence" value="ECO:0007669"/>
    <property type="project" value="InterPro"/>
</dbReference>
<evidence type="ECO:0000256" key="1">
    <source>
        <dbReference type="SAM" id="Coils"/>
    </source>
</evidence>
<dbReference type="CDD" id="cd01647">
    <property type="entry name" value="RT_LTR"/>
    <property type="match status" value="1"/>
</dbReference>
<feature type="coiled-coil region" evidence="1">
    <location>
        <begin position="492"/>
        <end position="519"/>
    </location>
</feature>
<feature type="region of interest" description="Disordered" evidence="2">
    <location>
        <begin position="321"/>
        <end position="348"/>
    </location>
</feature>
<proteinExistence type="predicted"/>
<gene>
    <name evidence="4" type="ORF">FSB_LOCUS35290</name>
</gene>
<dbReference type="InterPro" id="IPR012337">
    <property type="entry name" value="RNaseH-like_sf"/>
</dbReference>
<dbReference type="InterPro" id="IPR043502">
    <property type="entry name" value="DNA/RNA_pol_sf"/>
</dbReference>
<dbReference type="FunFam" id="3.30.70.270:FF:000020">
    <property type="entry name" value="Transposon Tf2-6 polyprotein-like Protein"/>
    <property type="match status" value="1"/>
</dbReference>
<dbReference type="PROSITE" id="PS50994">
    <property type="entry name" value="INTEGRASE"/>
    <property type="match status" value="1"/>
</dbReference>
<evidence type="ECO:0000256" key="2">
    <source>
        <dbReference type="SAM" id="MobiDB-lite"/>
    </source>
</evidence>